<feature type="domain" description="Treble clef zinc finger" evidence="1">
    <location>
        <begin position="12"/>
        <end position="39"/>
    </location>
</feature>
<dbReference type="KEGG" id="palb:EJC50_07600"/>
<name>A0A3Q8X3E0_9BACL</name>
<keyword evidence="3" id="KW-1185">Reference proteome</keyword>
<organism evidence="2 3">
    <name type="scientific">Paenibacillus albus</name>
    <dbReference type="NCBI Taxonomy" id="2495582"/>
    <lineage>
        <taxon>Bacteria</taxon>
        <taxon>Bacillati</taxon>
        <taxon>Bacillota</taxon>
        <taxon>Bacilli</taxon>
        <taxon>Bacillales</taxon>
        <taxon>Paenibacillaceae</taxon>
        <taxon>Paenibacillus</taxon>
    </lineage>
</organism>
<accession>A0A3Q8X3E0</accession>
<dbReference type="AlphaFoldDB" id="A0A3Q8X3E0"/>
<dbReference type="InterPro" id="IPR025487">
    <property type="entry name" value="DUF4379"/>
</dbReference>
<dbReference type="Proteomes" id="UP000272528">
    <property type="component" value="Chromosome"/>
</dbReference>
<protein>
    <recommendedName>
        <fullName evidence="1">Treble clef zinc finger domain-containing protein</fullName>
    </recommendedName>
</protein>
<dbReference type="EMBL" id="CP034437">
    <property type="protein sequence ID" value="AZN39541.1"/>
    <property type="molecule type" value="Genomic_DNA"/>
</dbReference>
<dbReference type="OrthoDB" id="2086462at2"/>
<reference evidence="3" key="1">
    <citation type="submission" date="2018-12" db="EMBL/GenBank/DDBJ databases">
        <title>Genome sequence of Peanibacillus sp.</title>
        <authorList>
            <person name="Subramani G."/>
            <person name="Srinivasan S."/>
            <person name="Kim M.K."/>
        </authorList>
    </citation>
    <scope>NUCLEOTIDE SEQUENCE [LARGE SCALE GENOMIC DNA]</scope>
    <source>
        <strain evidence="3">18JY67-1</strain>
    </source>
</reference>
<evidence type="ECO:0000313" key="3">
    <source>
        <dbReference type="Proteomes" id="UP000272528"/>
    </source>
</evidence>
<proteinExistence type="predicted"/>
<dbReference type="Pfam" id="PF14311">
    <property type="entry name" value="DUF4379"/>
    <property type="match status" value="1"/>
</dbReference>
<sequence>MITLAVKNPEKAKLWYPTKNEDSTLEDVSYGSEKEAWWIVRVST</sequence>
<gene>
    <name evidence="2" type="ORF">EJC50_07600</name>
</gene>
<evidence type="ECO:0000313" key="2">
    <source>
        <dbReference type="EMBL" id="AZN39541.1"/>
    </source>
</evidence>
<dbReference type="RefSeq" id="WP_126014212.1">
    <property type="nucleotide sequence ID" value="NZ_CP034437.1"/>
</dbReference>
<evidence type="ECO:0000259" key="1">
    <source>
        <dbReference type="Pfam" id="PF14311"/>
    </source>
</evidence>